<dbReference type="Proteomes" id="UP000318995">
    <property type="component" value="Unassembled WGS sequence"/>
</dbReference>
<dbReference type="NCBIfam" id="TIGR02605">
    <property type="entry name" value="CxxC_CxxC_SSSS"/>
    <property type="match status" value="1"/>
</dbReference>
<gene>
    <name evidence="2" type="ORF">Pla111_08670</name>
</gene>
<dbReference type="AlphaFoldDB" id="A0A5C5WAR2"/>
<reference evidence="2 3" key="1">
    <citation type="submission" date="2019-02" db="EMBL/GenBank/DDBJ databases">
        <title>Deep-cultivation of Planctomycetes and their phenomic and genomic characterization uncovers novel biology.</title>
        <authorList>
            <person name="Wiegand S."/>
            <person name="Jogler M."/>
            <person name="Boedeker C."/>
            <person name="Pinto D."/>
            <person name="Vollmers J."/>
            <person name="Rivas-Marin E."/>
            <person name="Kohn T."/>
            <person name="Peeters S.H."/>
            <person name="Heuer A."/>
            <person name="Rast P."/>
            <person name="Oberbeckmann S."/>
            <person name="Bunk B."/>
            <person name="Jeske O."/>
            <person name="Meyerdierks A."/>
            <person name="Storesund J.E."/>
            <person name="Kallscheuer N."/>
            <person name="Luecker S."/>
            <person name="Lage O.M."/>
            <person name="Pohl T."/>
            <person name="Merkel B.J."/>
            <person name="Hornburger P."/>
            <person name="Mueller R.-W."/>
            <person name="Bruemmer F."/>
            <person name="Labrenz M."/>
            <person name="Spormann A.M."/>
            <person name="Op Den Camp H."/>
            <person name="Overmann J."/>
            <person name="Amann R."/>
            <person name="Jetten M.S.M."/>
            <person name="Mascher T."/>
            <person name="Medema M.H."/>
            <person name="Devos D.P."/>
            <person name="Kaster A.-K."/>
            <person name="Ovreas L."/>
            <person name="Rohde M."/>
            <person name="Galperin M.Y."/>
            <person name="Jogler C."/>
        </authorList>
    </citation>
    <scope>NUCLEOTIDE SEQUENCE [LARGE SCALE GENOMIC DNA]</scope>
    <source>
        <strain evidence="2 3">Pla111</strain>
    </source>
</reference>
<comment type="caution">
    <text evidence="2">The sequence shown here is derived from an EMBL/GenBank/DDBJ whole genome shotgun (WGS) entry which is preliminary data.</text>
</comment>
<proteinExistence type="predicted"/>
<keyword evidence="3" id="KW-1185">Reference proteome</keyword>
<dbReference type="OrthoDB" id="9813321at2"/>
<name>A0A5C5WAR2_9BACT</name>
<dbReference type="Pfam" id="PF09723">
    <property type="entry name" value="Zn_ribbon_8"/>
    <property type="match status" value="1"/>
</dbReference>
<dbReference type="RefSeq" id="WP_146571739.1">
    <property type="nucleotide sequence ID" value="NZ_SJPH01000002.1"/>
</dbReference>
<dbReference type="SMART" id="SM00834">
    <property type="entry name" value="CxxC_CXXC_SSSS"/>
    <property type="match status" value="1"/>
</dbReference>
<feature type="domain" description="Putative regulatory protein FmdB zinc ribbon" evidence="1">
    <location>
        <begin position="1"/>
        <end position="41"/>
    </location>
</feature>
<evidence type="ECO:0000313" key="3">
    <source>
        <dbReference type="Proteomes" id="UP000318995"/>
    </source>
</evidence>
<organism evidence="2 3">
    <name type="scientific">Botrimarina hoheduenensis</name>
    <dbReference type="NCBI Taxonomy" id="2528000"/>
    <lineage>
        <taxon>Bacteria</taxon>
        <taxon>Pseudomonadati</taxon>
        <taxon>Planctomycetota</taxon>
        <taxon>Planctomycetia</taxon>
        <taxon>Pirellulales</taxon>
        <taxon>Lacipirellulaceae</taxon>
        <taxon>Botrimarina</taxon>
    </lineage>
</organism>
<dbReference type="InterPro" id="IPR013429">
    <property type="entry name" value="Regulatory_FmdB_Zinc_ribbon"/>
</dbReference>
<sequence>MPLYEYHCPQCDSAHELLVRSEDQAPACPACGAQKLQKLLSVCASPATGGSARAEPAGPCGSACGCFPAG</sequence>
<evidence type="ECO:0000313" key="2">
    <source>
        <dbReference type="EMBL" id="TWT47255.1"/>
    </source>
</evidence>
<accession>A0A5C5WAR2</accession>
<protein>
    <submittedName>
        <fullName evidence="2">Zinc ribbon domain protein</fullName>
    </submittedName>
</protein>
<evidence type="ECO:0000259" key="1">
    <source>
        <dbReference type="SMART" id="SM00834"/>
    </source>
</evidence>
<dbReference type="EMBL" id="SJPH01000002">
    <property type="protein sequence ID" value="TWT47255.1"/>
    <property type="molecule type" value="Genomic_DNA"/>
</dbReference>